<gene>
    <name evidence="1" type="ORF">SCA03_54060</name>
</gene>
<sequence>MSCYFNVSGTDVWNPSNSVAELYVGQVHGIAGLFGGESGVGDIVDDECAITLGEFAGFTEELCRRYLGSNNPALRSLEKGAVLISVALLERAGGHGGRESVSAVWEQHRDELLCLLGSMPEG</sequence>
<keyword evidence="2" id="KW-1185">Reference proteome</keyword>
<name>A0A4Y3R5G0_STRCI</name>
<dbReference type="Proteomes" id="UP000319210">
    <property type="component" value="Unassembled WGS sequence"/>
</dbReference>
<dbReference type="OrthoDB" id="3475539at2"/>
<dbReference type="EMBL" id="BJMM01000038">
    <property type="protein sequence ID" value="GEB52855.1"/>
    <property type="molecule type" value="Genomic_DNA"/>
</dbReference>
<dbReference type="AlphaFoldDB" id="A0A4Y3R5G0"/>
<evidence type="ECO:0000313" key="2">
    <source>
        <dbReference type="Proteomes" id="UP000319210"/>
    </source>
</evidence>
<evidence type="ECO:0000313" key="1">
    <source>
        <dbReference type="EMBL" id="GEB52855.1"/>
    </source>
</evidence>
<dbReference type="RefSeq" id="WP_086814616.1">
    <property type="nucleotide sequence ID" value="NZ_BJMM01000038.1"/>
</dbReference>
<dbReference type="InterPro" id="IPR045732">
    <property type="entry name" value="DUF6086"/>
</dbReference>
<organism evidence="1 2">
    <name type="scientific">Streptomyces cacaoi</name>
    <dbReference type="NCBI Taxonomy" id="1898"/>
    <lineage>
        <taxon>Bacteria</taxon>
        <taxon>Bacillati</taxon>
        <taxon>Actinomycetota</taxon>
        <taxon>Actinomycetes</taxon>
        <taxon>Kitasatosporales</taxon>
        <taxon>Streptomycetaceae</taxon>
        <taxon>Streptomyces</taxon>
    </lineage>
</organism>
<proteinExistence type="predicted"/>
<comment type="caution">
    <text evidence="1">The sequence shown here is derived from an EMBL/GenBank/DDBJ whole genome shotgun (WGS) entry which is preliminary data.</text>
</comment>
<accession>A0A4Y3R5G0</accession>
<dbReference type="Pfam" id="PF19564">
    <property type="entry name" value="DUF6086"/>
    <property type="match status" value="1"/>
</dbReference>
<reference evidence="1 2" key="1">
    <citation type="submission" date="2019-06" db="EMBL/GenBank/DDBJ databases">
        <title>Whole genome shotgun sequence of Streptomyces cacaoi subsp. cacaoi NBRC 12748.</title>
        <authorList>
            <person name="Hosoyama A."/>
            <person name="Uohara A."/>
            <person name="Ohji S."/>
            <person name="Ichikawa N."/>
        </authorList>
    </citation>
    <scope>NUCLEOTIDE SEQUENCE [LARGE SCALE GENOMIC DNA]</scope>
    <source>
        <strain evidence="1 2">NBRC 12748</strain>
    </source>
</reference>
<protein>
    <submittedName>
        <fullName evidence="1">Uncharacterized protein</fullName>
    </submittedName>
</protein>